<gene>
    <name evidence="8" type="ORF">FHL15_008861</name>
</gene>
<protein>
    <recommendedName>
        <fullName evidence="7">Peptidase A1 domain-containing protein</fullName>
    </recommendedName>
</protein>
<evidence type="ECO:0000313" key="8">
    <source>
        <dbReference type="EMBL" id="TRX90316.1"/>
    </source>
</evidence>
<dbReference type="FunFam" id="2.40.70.10:FF:000026">
    <property type="entry name" value="Endothiapepsin"/>
    <property type="match status" value="1"/>
</dbReference>
<evidence type="ECO:0000256" key="4">
    <source>
        <dbReference type="ARBA" id="ARBA00022801"/>
    </source>
</evidence>
<dbReference type="GO" id="GO:0004190">
    <property type="term" value="F:aspartic-type endopeptidase activity"/>
    <property type="evidence" value="ECO:0007669"/>
    <property type="project" value="UniProtKB-KW"/>
</dbReference>
<keyword evidence="2 6" id="KW-0645">Protease</keyword>
<dbReference type="CDD" id="cd06097">
    <property type="entry name" value="Aspergillopepsin_like"/>
    <property type="match status" value="1"/>
</dbReference>
<dbReference type="GO" id="GO:0006508">
    <property type="term" value="P:proteolysis"/>
    <property type="evidence" value="ECO:0007669"/>
    <property type="project" value="UniProtKB-KW"/>
</dbReference>
<dbReference type="EMBL" id="VFLP01000057">
    <property type="protein sequence ID" value="TRX90316.1"/>
    <property type="molecule type" value="Genomic_DNA"/>
</dbReference>
<dbReference type="PANTHER" id="PTHR47966:SF2">
    <property type="entry name" value="ASPERGILLOPEPSIN-1-RELATED"/>
    <property type="match status" value="1"/>
</dbReference>
<dbReference type="PRINTS" id="PR00792">
    <property type="entry name" value="PEPSIN"/>
</dbReference>
<comment type="similarity">
    <text evidence="1 6">Belongs to the peptidase A1 family.</text>
</comment>
<dbReference type="FunFam" id="2.40.70.10:FF:000024">
    <property type="entry name" value="Endothiapepsin"/>
    <property type="match status" value="1"/>
</dbReference>
<feature type="active site" evidence="5">
    <location>
        <position position="296"/>
    </location>
</feature>
<keyword evidence="4 6" id="KW-0378">Hydrolase</keyword>
<name>A0A553HQT3_9PEZI</name>
<dbReference type="PROSITE" id="PS51767">
    <property type="entry name" value="PEPTIDASE_A1"/>
    <property type="match status" value="1"/>
</dbReference>
<evidence type="ECO:0000256" key="3">
    <source>
        <dbReference type="ARBA" id="ARBA00022750"/>
    </source>
</evidence>
<reference evidence="9" key="1">
    <citation type="submission" date="2019-06" db="EMBL/GenBank/DDBJ databases">
        <title>Draft genome sequence of the griseofulvin-producing fungus Xylaria cubensis strain G536.</title>
        <authorList>
            <person name="Mead M.E."/>
            <person name="Raja H.A."/>
            <person name="Steenwyk J.L."/>
            <person name="Knowles S.L."/>
            <person name="Oberlies N.H."/>
            <person name="Rokas A."/>
        </authorList>
    </citation>
    <scope>NUCLEOTIDE SEQUENCE [LARGE SCALE GENOMIC DNA]</scope>
    <source>
        <strain evidence="9">G536</strain>
    </source>
</reference>
<dbReference type="InterPro" id="IPR033121">
    <property type="entry name" value="PEPTIDASE_A1"/>
</dbReference>
<dbReference type="PANTHER" id="PTHR47966">
    <property type="entry name" value="BETA-SITE APP-CLEAVING ENZYME, ISOFORM A-RELATED"/>
    <property type="match status" value="1"/>
</dbReference>
<sequence>MLPRPSAGAFTAALAGLASASPIQPMIKTFSVSQVANPYFKPHGPTQLARTLIKYGAPISDGLAHAVAEPDAHRIVTRDQGTVSALPLSYDHAYISVVEIGTPPQPLNLALDSGSSDLWVFSTETPLRQLSSQERYNATKSQTAKLEHGAYWRIRYGDRSYSNGIVYRDTVTLGGVTVKNQAVEVALNVSRQFTTDGDTDGLLGLGFKSVNQVRPKRENTWFDNAIETLDAPVWTADLKYERPGTYDFGFIDDTKYKGDLSYVDVDSSNGLWTINTSSYRIGNGTLRNVPFKAIADTGTSLALLPKDIVDDYYSTVTGAIHDKGWDGYTFPCTTTLPDFVLSIGEAIITIPSKYINYSADNYNHTCYGGIQSDGQIGFSILGDVFLKSAFVVFDATPDHPRLGLAEKELTFKRSLT</sequence>
<dbReference type="Pfam" id="PF00026">
    <property type="entry name" value="Asp"/>
    <property type="match status" value="1"/>
</dbReference>
<keyword evidence="9" id="KW-1185">Reference proteome</keyword>
<accession>A0A553HQT3</accession>
<evidence type="ECO:0000256" key="2">
    <source>
        <dbReference type="ARBA" id="ARBA00022670"/>
    </source>
</evidence>
<dbReference type="PROSITE" id="PS00141">
    <property type="entry name" value="ASP_PROTEASE"/>
    <property type="match status" value="1"/>
</dbReference>
<dbReference type="OrthoDB" id="2747330at2759"/>
<evidence type="ECO:0000313" key="9">
    <source>
        <dbReference type="Proteomes" id="UP000319160"/>
    </source>
</evidence>
<dbReference type="SUPFAM" id="SSF50630">
    <property type="entry name" value="Acid proteases"/>
    <property type="match status" value="1"/>
</dbReference>
<comment type="caution">
    <text evidence="8">The sequence shown here is derived from an EMBL/GenBank/DDBJ whole genome shotgun (WGS) entry which is preliminary data.</text>
</comment>
<feature type="domain" description="Peptidase A1" evidence="7">
    <location>
        <begin position="94"/>
        <end position="405"/>
    </location>
</feature>
<dbReference type="InterPro" id="IPR021109">
    <property type="entry name" value="Peptidase_aspartic_dom_sf"/>
</dbReference>
<organism evidence="8 9">
    <name type="scientific">Xylaria flabelliformis</name>
    <dbReference type="NCBI Taxonomy" id="2512241"/>
    <lineage>
        <taxon>Eukaryota</taxon>
        <taxon>Fungi</taxon>
        <taxon>Dikarya</taxon>
        <taxon>Ascomycota</taxon>
        <taxon>Pezizomycotina</taxon>
        <taxon>Sordariomycetes</taxon>
        <taxon>Xylariomycetidae</taxon>
        <taxon>Xylariales</taxon>
        <taxon>Xylariaceae</taxon>
        <taxon>Xylaria</taxon>
    </lineage>
</organism>
<proteinExistence type="inferred from homology"/>
<dbReference type="AlphaFoldDB" id="A0A553HQT3"/>
<evidence type="ECO:0000256" key="1">
    <source>
        <dbReference type="ARBA" id="ARBA00007447"/>
    </source>
</evidence>
<feature type="active site" evidence="5">
    <location>
        <position position="112"/>
    </location>
</feature>
<dbReference type="STRING" id="2512241.A0A553HQT3"/>
<evidence type="ECO:0000259" key="7">
    <source>
        <dbReference type="PROSITE" id="PS51767"/>
    </source>
</evidence>
<dbReference type="InterPro" id="IPR001969">
    <property type="entry name" value="Aspartic_peptidase_AS"/>
</dbReference>
<dbReference type="InterPro" id="IPR034163">
    <property type="entry name" value="Aspergillopepsin-like_cat_dom"/>
</dbReference>
<dbReference type="InterPro" id="IPR001461">
    <property type="entry name" value="Aspartic_peptidase_A1"/>
</dbReference>
<dbReference type="Proteomes" id="UP000319160">
    <property type="component" value="Unassembled WGS sequence"/>
</dbReference>
<evidence type="ECO:0000256" key="6">
    <source>
        <dbReference type="RuleBase" id="RU000454"/>
    </source>
</evidence>
<dbReference type="Gene3D" id="2.40.70.10">
    <property type="entry name" value="Acid Proteases"/>
    <property type="match status" value="2"/>
</dbReference>
<evidence type="ECO:0000256" key="5">
    <source>
        <dbReference type="PIRSR" id="PIRSR601461-1"/>
    </source>
</evidence>
<keyword evidence="3 6" id="KW-0064">Aspartyl protease</keyword>